<accession>A0A1Y6K2X2</accession>
<name>A0A1Y6K2X2_9CHLR</name>
<gene>
    <name evidence="2" type="ORF">CFX1CAM_0919</name>
</gene>
<sequence>MEGIRMRKYSLVCFLILLLAACTRQTYQAPQSGDGTALPGPTETKPIATVPNQVEVATPAEGIDVQTVTADWESLYTVDKPTRDREVIIRILDDLHDRAMAQIDKAGWYREGLSFSEAEDIPNISTWVHVTEPETHKFDSTVTFFYYPEIYGPDSMQPACVLSPEGDYGKNYKVDNNGEAYFYNRSGPEEVFFPHDLILDPFNGMKEMPEKTWENLGWFICQERGLNTEEIRYQQRWLMNEQIANCPKAEKVYQYEAWVDLLEAEPVFIFKRSIDYLTPCPYTAKGIITKTTERLFFNLQTGSVVASDSVWEYESGEIESSEPAAYNHRAELVWFEELPEMERKVYEHALQLLRDGKNYEEWLQ</sequence>
<evidence type="ECO:0000313" key="3">
    <source>
        <dbReference type="Proteomes" id="UP000195514"/>
    </source>
</evidence>
<dbReference type="EMBL" id="LT859958">
    <property type="protein sequence ID" value="SMX53984.1"/>
    <property type="molecule type" value="Genomic_DNA"/>
</dbReference>
<keyword evidence="3" id="KW-1185">Reference proteome</keyword>
<proteinExistence type="predicted"/>
<dbReference type="AlphaFoldDB" id="A0A1Y6K2X2"/>
<feature type="signal peptide" evidence="1">
    <location>
        <begin position="1"/>
        <end position="28"/>
    </location>
</feature>
<evidence type="ECO:0000313" key="2">
    <source>
        <dbReference type="EMBL" id="SMX53984.1"/>
    </source>
</evidence>
<evidence type="ECO:0008006" key="4">
    <source>
        <dbReference type="Google" id="ProtNLM"/>
    </source>
</evidence>
<organism evidence="2 3">
    <name type="scientific">Candidatus Brevifilum fermentans</name>
    <dbReference type="NCBI Taxonomy" id="1986204"/>
    <lineage>
        <taxon>Bacteria</taxon>
        <taxon>Bacillati</taxon>
        <taxon>Chloroflexota</taxon>
        <taxon>Anaerolineae</taxon>
        <taxon>Anaerolineales</taxon>
        <taxon>Anaerolineaceae</taxon>
        <taxon>Candidatus Brevifilum</taxon>
    </lineage>
</organism>
<reference evidence="3" key="1">
    <citation type="submission" date="2017-05" db="EMBL/GenBank/DDBJ databases">
        <authorList>
            <person name="Kirkegaard R."/>
            <person name="Mcilroy J S."/>
        </authorList>
    </citation>
    <scope>NUCLEOTIDE SEQUENCE [LARGE SCALE GENOMIC DNA]</scope>
</reference>
<dbReference type="KEGG" id="abat:CFX1CAM_0919"/>
<feature type="chain" id="PRO_5013164914" description="Lipoprotein" evidence="1">
    <location>
        <begin position="29"/>
        <end position="364"/>
    </location>
</feature>
<dbReference type="Proteomes" id="UP000195514">
    <property type="component" value="Chromosome I"/>
</dbReference>
<protein>
    <recommendedName>
        <fullName evidence="4">Lipoprotein</fullName>
    </recommendedName>
</protein>
<evidence type="ECO:0000256" key="1">
    <source>
        <dbReference type="SAM" id="SignalP"/>
    </source>
</evidence>
<keyword evidence="1" id="KW-0732">Signal</keyword>
<dbReference type="PROSITE" id="PS51257">
    <property type="entry name" value="PROKAR_LIPOPROTEIN"/>
    <property type="match status" value="1"/>
</dbReference>